<feature type="chain" id="PRO_5047177619" evidence="3">
    <location>
        <begin position="22"/>
        <end position="329"/>
    </location>
</feature>
<dbReference type="Gene3D" id="3.40.190.10">
    <property type="entry name" value="Periplasmic binding protein-like II"/>
    <property type="match status" value="2"/>
</dbReference>
<dbReference type="RefSeq" id="WP_211012812.1">
    <property type="nucleotide sequence ID" value="NZ_JASJUT010000014.1"/>
</dbReference>
<proteinExistence type="inferred from homology"/>
<evidence type="ECO:0000313" key="5">
    <source>
        <dbReference type="Proteomes" id="UP001231915"/>
    </source>
</evidence>
<comment type="caution">
    <text evidence="4">The sequence shown here is derived from an EMBL/GenBank/DDBJ whole genome shotgun (WGS) entry which is preliminary data.</text>
</comment>
<dbReference type="Proteomes" id="UP001231915">
    <property type="component" value="Unassembled WGS sequence"/>
</dbReference>
<feature type="signal peptide" evidence="3">
    <location>
        <begin position="1"/>
        <end position="21"/>
    </location>
</feature>
<name>A0ABT7ESQ7_9GAMM</name>
<dbReference type="InterPro" id="IPR026045">
    <property type="entry name" value="Ferric-bd"/>
</dbReference>
<keyword evidence="2 3" id="KW-0732">Signal</keyword>
<comment type="similarity">
    <text evidence="1">Belongs to the bacterial solute-binding protein 1 family.</text>
</comment>
<reference evidence="4 5" key="1">
    <citation type="submission" date="2023-05" db="EMBL/GenBank/DDBJ databases">
        <title>Pseudoalteromonas ardens sp. nov., Pseudoalteromonas obscura sp. nov., and Pseudoalteromonas umbrosa sp. nov., isolated from the coral Montipora capitata.</title>
        <authorList>
            <person name="Thomas E.M."/>
            <person name="Smith E.M."/>
            <person name="Papke E."/>
            <person name="Shlafstein M.D."/>
            <person name="Oline D.K."/>
            <person name="Videau P."/>
            <person name="Saw J.H."/>
            <person name="Strangman W.K."/>
            <person name="Ushijima B."/>
        </authorList>
    </citation>
    <scope>NUCLEOTIDE SEQUENCE [LARGE SCALE GENOMIC DNA]</scope>
    <source>
        <strain evidence="4 5">P94</strain>
    </source>
</reference>
<evidence type="ECO:0000256" key="2">
    <source>
        <dbReference type="ARBA" id="ARBA00022729"/>
    </source>
</evidence>
<dbReference type="PANTHER" id="PTHR30006:SF15">
    <property type="entry name" value="IRON-UTILIZATION PERIPLASMIC PROTEIN"/>
    <property type="match status" value="1"/>
</dbReference>
<evidence type="ECO:0000256" key="3">
    <source>
        <dbReference type="SAM" id="SignalP"/>
    </source>
</evidence>
<evidence type="ECO:0000256" key="1">
    <source>
        <dbReference type="ARBA" id="ARBA00008520"/>
    </source>
</evidence>
<dbReference type="InterPro" id="IPR006059">
    <property type="entry name" value="SBP"/>
</dbReference>
<dbReference type="PANTHER" id="PTHR30006">
    <property type="entry name" value="THIAMINE-BINDING PERIPLASMIC PROTEIN-RELATED"/>
    <property type="match status" value="1"/>
</dbReference>
<accession>A0ABT7ESQ7</accession>
<dbReference type="Pfam" id="PF13416">
    <property type="entry name" value="SBP_bac_8"/>
    <property type="match status" value="1"/>
</dbReference>
<keyword evidence="5" id="KW-1185">Reference proteome</keyword>
<sequence length="329" mass="37266">MIKSKLCCFYPILLLSTQVLASDDELNVYSFRKYELIKPMLQAFEQHSGVKVNLVNGKSTFLLSRLKADGTESRADVILSSDLAQLSAHRDLLQPMTELKGWSILPSVFKDPNQRWISLSMRTRALFTRKGAGSHKNTFVPTRFAQFNESKVQGKFCVRDWRHSYNKTLFASLLSGKNPQDTQWMAKANQLLAKRPTGGDRDQLRALAKGQCHYALANHYYWHMMKQSNNKQDVKLASQLAMHFLQMANGQTPVSTTTAAIAKHAPNKKNALAFIDFLLQPQTQKMYAQLLNEFPVVAIDGYQLPFEPALKNINLGLDYTQNAHDILSL</sequence>
<evidence type="ECO:0000313" key="4">
    <source>
        <dbReference type="EMBL" id="MDK2598087.1"/>
    </source>
</evidence>
<protein>
    <submittedName>
        <fullName evidence="4">Extracellular solute-binding protein</fullName>
    </submittedName>
</protein>
<dbReference type="PIRSF" id="PIRSF002825">
    <property type="entry name" value="CfbpA"/>
    <property type="match status" value="1"/>
</dbReference>
<gene>
    <name evidence="4" type="ORF">QNM18_23820</name>
</gene>
<dbReference type="SUPFAM" id="SSF53850">
    <property type="entry name" value="Periplasmic binding protein-like II"/>
    <property type="match status" value="1"/>
</dbReference>
<dbReference type="EMBL" id="JASJUT010000014">
    <property type="protein sequence ID" value="MDK2598087.1"/>
    <property type="molecule type" value="Genomic_DNA"/>
</dbReference>
<organism evidence="4 5">
    <name type="scientific">Pseudoalteromonas obscura</name>
    <dbReference type="NCBI Taxonomy" id="3048491"/>
    <lineage>
        <taxon>Bacteria</taxon>
        <taxon>Pseudomonadati</taxon>
        <taxon>Pseudomonadota</taxon>
        <taxon>Gammaproteobacteria</taxon>
        <taxon>Alteromonadales</taxon>
        <taxon>Pseudoalteromonadaceae</taxon>
        <taxon>Pseudoalteromonas</taxon>
    </lineage>
</organism>